<keyword evidence="3" id="KW-1185">Reference proteome</keyword>
<proteinExistence type="predicted"/>
<sequence>MKKTNIEIIKTYFDHFLKGDKEKVFEMLSNEVVWSVKGSDNVPTVGQRKGIEEINSFIENFQANFQPKDFNILYYFEQENKVFAIGNFTHFVIPTQREISSDFMIEFVVEDGKICSYKILEDSYALYLAFK</sequence>
<dbReference type="OrthoDB" id="6657864at2"/>
<evidence type="ECO:0000313" key="3">
    <source>
        <dbReference type="Proteomes" id="UP000184047"/>
    </source>
</evidence>
<evidence type="ECO:0000259" key="1">
    <source>
        <dbReference type="Pfam" id="PF12680"/>
    </source>
</evidence>
<organism evidence="2 3">
    <name type="scientific">Chryseobacterium oranimense</name>
    <dbReference type="NCBI Taxonomy" id="421058"/>
    <lineage>
        <taxon>Bacteria</taxon>
        <taxon>Pseudomonadati</taxon>
        <taxon>Bacteroidota</taxon>
        <taxon>Flavobacteriia</taxon>
        <taxon>Flavobacteriales</taxon>
        <taxon>Weeksellaceae</taxon>
        <taxon>Chryseobacterium group</taxon>
        <taxon>Chryseobacterium</taxon>
    </lineage>
</organism>
<dbReference type="RefSeq" id="WP_034737343.1">
    <property type="nucleotide sequence ID" value="NZ_FQWT01000005.1"/>
</dbReference>
<feature type="domain" description="SnoaL-like" evidence="1">
    <location>
        <begin position="10"/>
        <end position="116"/>
    </location>
</feature>
<dbReference type="Pfam" id="PF12680">
    <property type="entry name" value="SnoaL_2"/>
    <property type="match status" value="1"/>
</dbReference>
<protein>
    <recommendedName>
        <fullName evidence="1">SnoaL-like domain-containing protein</fullName>
    </recommendedName>
</protein>
<dbReference type="InterPro" id="IPR037401">
    <property type="entry name" value="SnoaL-like"/>
</dbReference>
<dbReference type="AlphaFoldDB" id="A0A1M5U8Q2"/>
<dbReference type="EMBL" id="FQWT01000005">
    <property type="protein sequence ID" value="SHH59288.1"/>
    <property type="molecule type" value="Genomic_DNA"/>
</dbReference>
<dbReference type="Gene3D" id="3.10.450.50">
    <property type="match status" value="1"/>
</dbReference>
<dbReference type="SUPFAM" id="SSF54427">
    <property type="entry name" value="NTF2-like"/>
    <property type="match status" value="1"/>
</dbReference>
<name>A0A1M5U8Q2_9FLAO</name>
<evidence type="ECO:0000313" key="2">
    <source>
        <dbReference type="EMBL" id="SHH59288.1"/>
    </source>
</evidence>
<dbReference type="Proteomes" id="UP000184047">
    <property type="component" value="Unassembled WGS sequence"/>
</dbReference>
<dbReference type="GeneID" id="56900543"/>
<reference evidence="3" key="1">
    <citation type="submission" date="2016-11" db="EMBL/GenBank/DDBJ databases">
        <authorList>
            <person name="Varghese N."/>
            <person name="Submissions S."/>
        </authorList>
    </citation>
    <scope>NUCLEOTIDE SEQUENCE [LARGE SCALE GENOMIC DNA]</scope>
    <source>
        <strain evidence="3">DSM 19055</strain>
    </source>
</reference>
<gene>
    <name evidence="2" type="ORF">SAMN05421866_3117</name>
</gene>
<dbReference type="InterPro" id="IPR032710">
    <property type="entry name" value="NTF2-like_dom_sf"/>
</dbReference>
<dbReference type="STRING" id="421058.SAMN05421866_3117"/>
<accession>A0A1M5U8Q2</accession>